<feature type="chain" id="PRO_5012693955" evidence="1">
    <location>
        <begin position="21"/>
        <end position="146"/>
    </location>
</feature>
<dbReference type="Pfam" id="PF12100">
    <property type="entry name" value="DUF3576"/>
    <property type="match status" value="1"/>
</dbReference>
<protein>
    <submittedName>
        <fullName evidence="2">DUF3576 domain-containing protein</fullName>
    </submittedName>
</protein>
<comment type="caution">
    <text evidence="2">The sequence shown here is derived from an EMBL/GenBank/DDBJ whole genome shotgun (WGS) entry which is preliminary data.</text>
</comment>
<dbReference type="OrthoDB" id="8479681at2"/>
<accession>A0A255YPG5</accession>
<evidence type="ECO:0000256" key="1">
    <source>
        <dbReference type="SAM" id="SignalP"/>
    </source>
</evidence>
<evidence type="ECO:0000313" key="3">
    <source>
        <dbReference type="Proteomes" id="UP000216991"/>
    </source>
</evidence>
<dbReference type="InterPro" id="IPR021959">
    <property type="entry name" value="DUF3576"/>
</dbReference>
<organism evidence="2 3">
    <name type="scientific">Sandarakinorhabdus cyanobacteriorum</name>
    <dbReference type="NCBI Taxonomy" id="1981098"/>
    <lineage>
        <taxon>Bacteria</taxon>
        <taxon>Pseudomonadati</taxon>
        <taxon>Pseudomonadota</taxon>
        <taxon>Alphaproteobacteria</taxon>
        <taxon>Sphingomonadales</taxon>
        <taxon>Sphingosinicellaceae</taxon>
        <taxon>Sandarakinorhabdus</taxon>
    </lineage>
</organism>
<dbReference type="EMBL" id="NOXT01000094">
    <property type="protein sequence ID" value="OYQ31117.1"/>
    <property type="molecule type" value="Genomic_DNA"/>
</dbReference>
<keyword evidence="1" id="KW-0732">Signal</keyword>
<dbReference type="Proteomes" id="UP000216991">
    <property type="component" value="Unassembled WGS sequence"/>
</dbReference>
<evidence type="ECO:0000313" key="2">
    <source>
        <dbReference type="EMBL" id="OYQ31117.1"/>
    </source>
</evidence>
<name>A0A255YPG5_9SPHN</name>
<sequence>MMRRVATLVFLSTLAVMAPACGRKKPKLSAEAPARITTLGINAYLWRAALDTIGFMPIAQVDSNGGVIITDWYVSPQTPNERVKVTVTVLDTNLAADAVRVNVQRQTLGATGWAEASVRAGTVQRLEETILSKARDLRRAAVLPDR</sequence>
<feature type="signal peptide" evidence="1">
    <location>
        <begin position="1"/>
        <end position="20"/>
    </location>
</feature>
<keyword evidence="3" id="KW-1185">Reference proteome</keyword>
<dbReference type="AlphaFoldDB" id="A0A255YPG5"/>
<proteinExistence type="predicted"/>
<reference evidence="2 3" key="1">
    <citation type="submission" date="2017-07" db="EMBL/GenBank/DDBJ databases">
        <title>Sandarakinorhabdus cyanobacteriorum sp. nov., a novel bacterium isolated from cyanobacterial aggregates in a eutrophic lake.</title>
        <authorList>
            <person name="Cai H."/>
        </authorList>
    </citation>
    <scope>NUCLEOTIDE SEQUENCE [LARGE SCALE GENOMIC DNA]</scope>
    <source>
        <strain evidence="2 3">TH057</strain>
    </source>
</reference>
<gene>
    <name evidence="2" type="ORF">CHU93_05440</name>
</gene>